<gene>
    <name evidence="11" type="ORF">V6242_13265</name>
</gene>
<dbReference type="PROSITE" id="PS51007">
    <property type="entry name" value="CYTC"/>
    <property type="match status" value="2"/>
</dbReference>
<dbReference type="PIRSF" id="PIRSF000005">
    <property type="entry name" value="Cytochrome_c4"/>
    <property type="match status" value="1"/>
</dbReference>
<dbReference type="InterPro" id="IPR050597">
    <property type="entry name" value="Cytochrome_c_Oxidase_Subunit"/>
</dbReference>
<dbReference type="InterPro" id="IPR009056">
    <property type="entry name" value="Cyt_c-like_dom"/>
</dbReference>
<protein>
    <submittedName>
        <fullName evidence="11">C-type cytochrome</fullName>
    </submittedName>
</protein>
<organism evidence="11 12">
    <name type="scientific">Marinomonas arenicola</name>
    <dbReference type="NCBI Taxonomy" id="569601"/>
    <lineage>
        <taxon>Bacteria</taxon>
        <taxon>Pseudomonadati</taxon>
        <taxon>Pseudomonadota</taxon>
        <taxon>Gammaproteobacteria</taxon>
        <taxon>Oceanospirillales</taxon>
        <taxon>Oceanospirillaceae</taxon>
        <taxon>Marinomonas</taxon>
    </lineage>
</organism>
<feature type="domain" description="Cytochrome c" evidence="10">
    <location>
        <begin position="22"/>
        <end position="100"/>
    </location>
</feature>
<keyword evidence="4 8" id="KW-0479">Metal-binding</keyword>
<dbReference type="PANTHER" id="PTHR33751:SF9">
    <property type="entry name" value="CYTOCHROME C4"/>
    <property type="match status" value="1"/>
</dbReference>
<dbReference type="Gene3D" id="1.10.760.10">
    <property type="entry name" value="Cytochrome c-like domain"/>
    <property type="match status" value="2"/>
</dbReference>
<evidence type="ECO:0000256" key="9">
    <source>
        <dbReference type="SAM" id="SignalP"/>
    </source>
</evidence>
<sequence>MRHLCLGFLFLLSAACHGQTNDAIVHGKALTSSCVACHGADGNGQISVFPKLAGQPHRYLLKQLDDIQAGKRPVPQMATLLDKYSAQDLSDIAAYFANQRTRIGQASADTLEQGEALYRFGNPDTAVPACASCHGPAGKGLNSAAFPALSGQFKAYTKTQLNDFKSGKRNNDTANMMQTIARKLSAEEIDAVSDYLQGLH</sequence>
<proteinExistence type="predicted"/>
<comment type="subcellular location">
    <subcellularLocation>
        <location evidence="1">Periplasm</location>
    </subcellularLocation>
</comment>
<keyword evidence="5" id="KW-0574">Periplasm</keyword>
<dbReference type="Proteomes" id="UP001379949">
    <property type="component" value="Unassembled WGS sequence"/>
</dbReference>
<dbReference type="EMBL" id="JBAKAR010000011">
    <property type="protein sequence ID" value="MEL0614118.1"/>
    <property type="molecule type" value="Genomic_DNA"/>
</dbReference>
<dbReference type="PROSITE" id="PS51257">
    <property type="entry name" value="PROKAR_LIPOPROTEIN"/>
    <property type="match status" value="1"/>
</dbReference>
<feature type="chain" id="PRO_5046906842" evidence="9">
    <location>
        <begin position="19"/>
        <end position="200"/>
    </location>
</feature>
<evidence type="ECO:0000256" key="6">
    <source>
        <dbReference type="ARBA" id="ARBA00022982"/>
    </source>
</evidence>
<keyword evidence="12" id="KW-1185">Reference proteome</keyword>
<comment type="caution">
    <text evidence="11">The sequence shown here is derived from an EMBL/GenBank/DDBJ whole genome shotgun (WGS) entry which is preliminary data.</text>
</comment>
<keyword evidence="7 8" id="KW-0408">Iron</keyword>
<evidence type="ECO:0000256" key="2">
    <source>
        <dbReference type="ARBA" id="ARBA00022448"/>
    </source>
</evidence>
<evidence type="ECO:0000256" key="7">
    <source>
        <dbReference type="ARBA" id="ARBA00023004"/>
    </source>
</evidence>
<evidence type="ECO:0000256" key="1">
    <source>
        <dbReference type="ARBA" id="ARBA00004418"/>
    </source>
</evidence>
<evidence type="ECO:0000256" key="4">
    <source>
        <dbReference type="ARBA" id="ARBA00022723"/>
    </source>
</evidence>
<dbReference type="PANTHER" id="PTHR33751">
    <property type="entry name" value="CBB3-TYPE CYTOCHROME C OXIDASE SUBUNIT FIXP"/>
    <property type="match status" value="1"/>
</dbReference>
<evidence type="ECO:0000313" key="11">
    <source>
        <dbReference type="EMBL" id="MEL0614118.1"/>
    </source>
</evidence>
<evidence type="ECO:0000259" key="10">
    <source>
        <dbReference type="PROSITE" id="PS51007"/>
    </source>
</evidence>
<keyword evidence="6" id="KW-0249">Electron transport</keyword>
<dbReference type="RefSeq" id="WP_341567661.1">
    <property type="nucleotide sequence ID" value="NZ_JBAKAR010000011.1"/>
</dbReference>
<dbReference type="SUPFAM" id="SSF46626">
    <property type="entry name" value="Cytochrome c"/>
    <property type="match status" value="2"/>
</dbReference>
<feature type="domain" description="Cytochrome c" evidence="10">
    <location>
        <begin position="109"/>
        <end position="200"/>
    </location>
</feature>
<accession>A0ABU9G6J3</accession>
<keyword evidence="2" id="KW-0813">Transport</keyword>
<keyword evidence="9" id="KW-0732">Signal</keyword>
<keyword evidence="3 8" id="KW-0349">Heme</keyword>
<reference evidence="11 12" key="1">
    <citation type="submission" date="2024-02" db="EMBL/GenBank/DDBJ databases">
        <title>Bacteria isolated from the canopy kelp, Nereocystis luetkeana.</title>
        <authorList>
            <person name="Pfister C.A."/>
            <person name="Younker I.T."/>
            <person name="Light S.H."/>
        </authorList>
    </citation>
    <scope>NUCLEOTIDE SEQUENCE [LARGE SCALE GENOMIC DNA]</scope>
    <source>
        <strain evidence="11 12">TI.4.07</strain>
    </source>
</reference>
<evidence type="ECO:0000256" key="5">
    <source>
        <dbReference type="ARBA" id="ARBA00022764"/>
    </source>
</evidence>
<evidence type="ECO:0000256" key="3">
    <source>
        <dbReference type="ARBA" id="ARBA00022617"/>
    </source>
</evidence>
<feature type="signal peptide" evidence="9">
    <location>
        <begin position="1"/>
        <end position="18"/>
    </location>
</feature>
<dbReference type="InterPro" id="IPR036909">
    <property type="entry name" value="Cyt_c-like_dom_sf"/>
</dbReference>
<evidence type="ECO:0000313" key="12">
    <source>
        <dbReference type="Proteomes" id="UP001379949"/>
    </source>
</evidence>
<evidence type="ECO:0000256" key="8">
    <source>
        <dbReference type="PROSITE-ProRule" id="PRU00433"/>
    </source>
</evidence>
<dbReference type="Pfam" id="PF00034">
    <property type="entry name" value="Cytochrom_C"/>
    <property type="match status" value="2"/>
</dbReference>
<name>A0ABU9G6J3_9GAMM</name>
<dbReference type="InterPro" id="IPR024167">
    <property type="entry name" value="Cytochrome_c4-like"/>
</dbReference>